<evidence type="ECO:0000313" key="3">
    <source>
        <dbReference type="Proteomes" id="UP000028828"/>
    </source>
</evidence>
<feature type="compositionally biased region" description="Basic residues" evidence="1">
    <location>
        <begin position="826"/>
        <end position="837"/>
    </location>
</feature>
<evidence type="ECO:0000256" key="1">
    <source>
        <dbReference type="SAM" id="MobiDB-lite"/>
    </source>
</evidence>
<feature type="region of interest" description="Disordered" evidence="1">
    <location>
        <begin position="639"/>
        <end position="674"/>
    </location>
</feature>
<protein>
    <submittedName>
        <fullName evidence="2">Uncharacterized protein</fullName>
    </submittedName>
</protein>
<feature type="region of interest" description="Disordered" evidence="1">
    <location>
        <begin position="1089"/>
        <end position="1138"/>
    </location>
</feature>
<dbReference type="AlphaFoldDB" id="A0A086KCR4"/>
<feature type="compositionally biased region" description="Basic and acidic residues" evidence="1">
    <location>
        <begin position="665"/>
        <end position="674"/>
    </location>
</feature>
<dbReference type="Proteomes" id="UP000028828">
    <property type="component" value="Unassembled WGS sequence"/>
</dbReference>
<reference evidence="2 3" key="1">
    <citation type="submission" date="2014-03" db="EMBL/GenBank/DDBJ databases">
        <authorList>
            <person name="Sibley D."/>
            <person name="Venepally P."/>
            <person name="Karamycheva S."/>
            <person name="Hadjithomas M."/>
            <person name="Khan A."/>
            <person name="Brunk B."/>
            <person name="Roos D."/>
            <person name="Caler E."/>
            <person name="Lorenzi H."/>
        </authorList>
    </citation>
    <scope>NUCLEOTIDE SEQUENCE [LARGE SCALE GENOMIC DNA]</scope>
    <source>
        <strain evidence="3">p89</strain>
    </source>
</reference>
<feature type="region of interest" description="Disordered" evidence="1">
    <location>
        <begin position="1004"/>
        <end position="1034"/>
    </location>
</feature>
<feature type="region of interest" description="Disordered" evidence="1">
    <location>
        <begin position="404"/>
        <end position="444"/>
    </location>
</feature>
<feature type="compositionally biased region" description="Low complexity" evidence="1">
    <location>
        <begin position="639"/>
        <end position="664"/>
    </location>
</feature>
<dbReference type="VEuPathDB" id="ToxoDB:TGP89_228230"/>
<evidence type="ECO:0000313" key="2">
    <source>
        <dbReference type="EMBL" id="KFG42182.1"/>
    </source>
</evidence>
<proteinExistence type="predicted"/>
<dbReference type="OrthoDB" id="449373at2759"/>
<organism evidence="2 3">
    <name type="scientific">Toxoplasma gondii p89</name>
    <dbReference type="NCBI Taxonomy" id="943119"/>
    <lineage>
        <taxon>Eukaryota</taxon>
        <taxon>Sar</taxon>
        <taxon>Alveolata</taxon>
        <taxon>Apicomplexa</taxon>
        <taxon>Conoidasida</taxon>
        <taxon>Coccidia</taxon>
        <taxon>Eucoccidiorida</taxon>
        <taxon>Eimeriorina</taxon>
        <taxon>Sarcocystidae</taxon>
        <taxon>Toxoplasma</taxon>
    </lineage>
</organism>
<feature type="region of interest" description="Disordered" evidence="1">
    <location>
        <begin position="208"/>
        <end position="236"/>
    </location>
</feature>
<sequence length="1256" mass="128713">MDKLNLLSLHVPPIYGERQFPDGEALAKPFEFPSTTWSLKGEASQISVAEGAAPADDPSSDASSSTLDAKVLSVQLSPACTADTQMASPESIAAPALGAECGDGASLLASPLLPPLCSASAAPLALPSPLPAPVVDPGEPQGVEPPVEADCRVGSAAAVAAPSAPVKSEELASEDVLLTENKGEASGDAASVLVCCAVSDANLQEETFASSEAQPPVPVDGAVTPTTRFSTEQDEEGGAAAGVASACAPSVSSLLAACLPRSSGATSLDLALPPGVASSRDPLLSSFLAAGSEEAFLSREAVAALTARDASSLVSDPVAGHALTSLALLRGVKDSLSPAAAEAAASAQKELQRLLELQHEQQRQRGVLVKEEENGAVGNSFLGALEEAIWRQETDDAAAAPFTEKAAVDSRPAGREDSAGGGPRNARMRERNSGAGGGEDELEEDPALVASLRELLETLPRKKEGDARMLLLGEKPFVRPYARQIVEMWKIHLGETGRTTLKKEISERTQADATLKRRVLCIAKLKMATLEELVQIAEITGLLERTLQIANKYEAERQAAPVSRQNVSRRALSLVCSRGASAPGPQAAPAPAASQNFLSLASRRDSPVPSLGSLSPSLIFDPSLLSACPSFPNPGVSSCFSTSASSRRSPSPGPATAGSAAPPSGREETKESAELARLLSSASVNLCDPTAGPLQWPKGEGLLLGDALTNPLKAGSGDSSGGLSASSALFDLGDSELSAADATAAAANLLSIITQQQARSRPASDGSRVDPALAGVGTSATEELLLAAFGGDEAAAAVVAALASGGAAEPQLPETPALEPAAGFARKSRKRSRKRKGSGGAQATAGGESGGSGSSKRVLVGPDMGAALGEEDAKAHVEEAVEYAALGTEQGTGAQAALCQVEQEETGERGAGAPSSPLLTLLEKSLGGCREQSNRGNNLALSPLPEAKKDEVDLERQEKGEIMLTVEASVSSPDLFSACAKTTSEAAEFLFDEEDGAGCERRKTGLIDSERSGAQASDSVATRAPAEPKEDGRDTLTHAVTTSAGSAHDSLRSFLVATTRDSDADSRSTTSSRCFGLGASGAGAASEVRCRGEEAGSEGRCPHGEPLATLRASEGPAGEATGAGGASSRASSESFSREETGEGCGLRAVVGCALRRVASATDLSSQDIIRDPFAEACAREAHDLLDRATRANLVLGITPSSGGEDLVTGGTRVCRKRSREDGDLDLRPTLQILSTVCVMYLKENLRFLTTEAEELR</sequence>
<name>A0A086KCR4_TOXGO</name>
<accession>A0A086KCR4</accession>
<gene>
    <name evidence="2" type="ORF">TGP89_228230</name>
</gene>
<feature type="compositionally biased region" description="Basic and acidic residues" evidence="1">
    <location>
        <begin position="406"/>
        <end position="418"/>
    </location>
</feature>
<comment type="caution">
    <text evidence="2">The sequence shown here is derived from an EMBL/GenBank/DDBJ whole genome shotgun (WGS) entry which is preliminary data.</text>
</comment>
<feature type="compositionally biased region" description="Low complexity" evidence="1">
    <location>
        <begin position="1112"/>
        <end position="1134"/>
    </location>
</feature>
<dbReference type="EMBL" id="AEYI02001045">
    <property type="protein sequence ID" value="KFG42182.1"/>
    <property type="molecule type" value="Genomic_DNA"/>
</dbReference>
<feature type="region of interest" description="Disordered" evidence="1">
    <location>
        <begin position="807"/>
        <end position="860"/>
    </location>
</feature>